<organism evidence="1 2">
    <name type="scientific">Aspergillus coremiiformis</name>
    <dbReference type="NCBI Taxonomy" id="138285"/>
    <lineage>
        <taxon>Eukaryota</taxon>
        <taxon>Fungi</taxon>
        <taxon>Dikarya</taxon>
        <taxon>Ascomycota</taxon>
        <taxon>Pezizomycotina</taxon>
        <taxon>Eurotiomycetes</taxon>
        <taxon>Eurotiomycetidae</taxon>
        <taxon>Eurotiales</taxon>
        <taxon>Aspergillaceae</taxon>
        <taxon>Aspergillus</taxon>
        <taxon>Aspergillus subgen. Circumdati</taxon>
    </lineage>
</organism>
<dbReference type="AlphaFoldDB" id="A0A5N6YVX0"/>
<dbReference type="Proteomes" id="UP000327118">
    <property type="component" value="Unassembled WGS sequence"/>
</dbReference>
<sequence>MPAMPSFADTMAKGSMARSNLFAKSSKSGSLLGLLIIFNGSFFVGYLRQAILERGDGQEGFLGLSRTYDQQYLQHAKISCKIRVTHGFIRILRAGLECNSSLIVT</sequence>
<reference evidence="2" key="1">
    <citation type="submission" date="2019-04" db="EMBL/GenBank/DDBJ databases">
        <title>Friends and foes A comparative genomics studyof 23 Aspergillus species from section Flavi.</title>
        <authorList>
            <consortium name="DOE Joint Genome Institute"/>
            <person name="Kjaerbolling I."/>
            <person name="Vesth T."/>
            <person name="Frisvad J.C."/>
            <person name="Nybo J.L."/>
            <person name="Theobald S."/>
            <person name="Kildgaard S."/>
            <person name="Isbrandt T."/>
            <person name="Kuo A."/>
            <person name="Sato A."/>
            <person name="Lyhne E.K."/>
            <person name="Kogle M.E."/>
            <person name="Wiebenga A."/>
            <person name="Kun R.S."/>
            <person name="Lubbers R.J."/>
            <person name="Makela M.R."/>
            <person name="Barry K."/>
            <person name="Chovatia M."/>
            <person name="Clum A."/>
            <person name="Daum C."/>
            <person name="Haridas S."/>
            <person name="He G."/>
            <person name="LaButti K."/>
            <person name="Lipzen A."/>
            <person name="Mondo S."/>
            <person name="Riley R."/>
            <person name="Salamov A."/>
            <person name="Simmons B.A."/>
            <person name="Magnuson J.K."/>
            <person name="Henrissat B."/>
            <person name="Mortensen U.H."/>
            <person name="Larsen T.O."/>
            <person name="Devries R.P."/>
            <person name="Grigoriev I.V."/>
            <person name="Machida M."/>
            <person name="Baker S.E."/>
            <person name="Andersen M.R."/>
        </authorList>
    </citation>
    <scope>NUCLEOTIDE SEQUENCE [LARGE SCALE GENOMIC DNA]</scope>
    <source>
        <strain evidence="2">CBS 553.77</strain>
    </source>
</reference>
<proteinExistence type="predicted"/>
<evidence type="ECO:0000313" key="1">
    <source>
        <dbReference type="EMBL" id="KAE8349612.1"/>
    </source>
</evidence>
<evidence type="ECO:0000313" key="2">
    <source>
        <dbReference type="Proteomes" id="UP000327118"/>
    </source>
</evidence>
<accession>A0A5N6YVX0</accession>
<protein>
    <submittedName>
        <fullName evidence="1">Uncharacterized protein</fullName>
    </submittedName>
</protein>
<gene>
    <name evidence="1" type="ORF">BDV28DRAFT_140874</name>
</gene>
<name>A0A5N6YVX0_9EURO</name>
<keyword evidence="2" id="KW-1185">Reference proteome</keyword>
<dbReference type="EMBL" id="ML739290">
    <property type="protein sequence ID" value="KAE8349612.1"/>
    <property type="molecule type" value="Genomic_DNA"/>
</dbReference>